<evidence type="ECO:0000313" key="2">
    <source>
        <dbReference type="EMBL" id="KAK2642719.1"/>
    </source>
</evidence>
<dbReference type="EMBL" id="JANJYI010000007">
    <property type="protein sequence ID" value="KAK2642719.1"/>
    <property type="molecule type" value="Genomic_DNA"/>
</dbReference>
<sequence length="122" mass="14593">MDCQPSSSSSLGVEWWWKYLWNLKIPAKIRIFIWKACHNWLLTLTNIAKRGVPMKNGCGICFKKPETIVHDLWGCGDLKEFRNSCYLFNELKWDKFFQFQDILLYYSQVLSKREMELLCVIF</sequence>
<organism evidence="2 3">
    <name type="scientific">Dipteronia dyeriana</name>
    <dbReference type="NCBI Taxonomy" id="168575"/>
    <lineage>
        <taxon>Eukaryota</taxon>
        <taxon>Viridiplantae</taxon>
        <taxon>Streptophyta</taxon>
        <taxon>Embryophyta</taxon>
        <taxon>Tracheophyta</taxon>
        <taxon>Spermatophyta</taxon>
        <taxon>Magnoliopsida</taxon>
        <taxon>eudicotyledons</taxon>
        <taxon>Gunneridae</taxon>
        <taxon>Pentapetalae</taxon>
        <taxon>rosids</taxon>
        <taxon>malvids</taxon>
        <taxon>Sapindales</taxon>
        <taxon>Sapindaceae</taxon>
        <taxon>Hippocastanoideae</taxon>
        <taxon>Acereae</taxon>
        <taxon>Dipteronia</taxon>
    </lineage>
</organism>
<dbReference type="Pfam" id="PF13966">
    <property type="entry name" value="zf-RVT"/>
    <property type="match status" value="1"/>
</dbReference>
<comment type="caution">
    <text evidence="2">The sequence shown here is derived from an EMBL/GenBank/DDBJ whole genome shotgun (WGS) entry which is preliminary data.</text>
</comment>
<gene>
    <name evidence="2" type="ORF">Ddye_024482</name>
</gene>
<dbReference type="AlphaFoldDB" id="A0AAD9WT04"/>
<dbReference type="InterPro" id="IPR026960">
    <property type="entry name" value="RVT-Znf"/>
</dbReference>
<evidence type="ECO:0000313" key="3">
    <source>
        <dbReference type="Proteomes" id="UP001280121"/>
    </source>
</evidence>
<dbReference type="Proteomes" id="UP001280121">
    <property type="component" value="Unassembled WGS sequence"/>
</dbReference>
<feature type="domain" description="Reverse transcriptase zinc-binding" evidence="1">
    <location>
        <begin position="14"/>
        <end position="75"/>
    </location>
</feature>
<accession>A0AAD9WT04</accession>
<reference evidence="2" key="1">
    <citation type="journal article" date="2023" name="Plant J.">
        <title>Genome sequences and population genomics provide insights into the demographic history, inbreeding, and mutation load of two 'living fossil' tree species of Dipteronia.</title>
        <authorList>
            <person name="Feng Y."/>
            <person name="Comes H.P."/>
            <person name="Chen J."/>
            <person name="Zhu S."/>
            <person name="Lu R."/>
            <person name="Zhang X."/>
            <person name="Li P."/>
            <person name="Qiu J."/>
            <person name="Olsen K.M."/>
            <person name="Qiu Y."/>
        </authorList>
    </citation>
    <scope>NUCLEOTIDE SEQUENCE</scope>
    <source>
        <strain evidence="2">KIB01</strain>
    </source>
</reference>
<proteinExistence type="predicted"/>
<protein>
    <recommendedName>
        <fullName evidence="1">Reverse transcriptase zinc-binding domain-containing protein</fullName>
    </recommendedName>
</protein>
<keyword evidence="3" id="KW-1185">Reference proteome</keyword>
<evidence type="ECO:0000259" key="1">
    <source>
        <dbReference type="Pfam" id="PF13966"/>
    </source>
</evidence>
<name>A0AAD9WT04_9ROSI</name>